<dbReference type="InterPro" id="IPR036882">
    <property type="entry name" value="Alba-like_dom_sf"/>
</dbReference>
<comment type="caution">
    <text evidence="3">The sequence shown here is derived from an EMBL/GenBank/DDBJ whole genome shotgun (WGS) entry which is preliminary data.</text>
</comment>
<feature type="domain" description="DNA/RNA-binding protein Alba-like" evidence="2">
    <location>
        <begin position="6"/>
        <end position="68"/>
    </location>
</feature>
<organism evidence="3 4">
    <name type="scientific">Blepharisma stoltei</name>
    <dbReference type="NCBI Taxonomy" id="1481888"/>
    <lineage>
        <taxon>Eukaryota</taxon>
        <taxon>Sar</taxon>
        <taxon>Alveolata</taxon>
        <taxon>Ciliophora</taxon>
        <taxon>Postciliodesmatophora</taxon>
        <taxon>Heterotrichea</taxon>
        <taxon>Heterotrichida</taxon>
        <taxon>Blepharismidae</taxon>
        <taxon>Blepharisma</taxon>
    </lineage>
</organism>
<dbReference type="EMBL" id="CAJZBQ010000051">
    <property type="protein sequence ID" value="CAG9330161.1"/>
    <property type="molecule type" value="Genomic_DNA"/>
</dbReference>
<gene>
    <name evidence="3" type="ORF">BSTOLATCC_MIC50763</name>
</gene>
<evidence type="ECO:0000256" key="1">
    <source>
        <dbReference type="ARBA" id="ARBA00022884"/>
    </source>
</evidence>
<dbReference type="Proteomes" id="UP001162131">
    <property type="component" value="Unassembled WGS sequence"/>
</dbReference>
<dbReference type="GO" id="GO:0003723">
    <property type="term" value="F:RNA binding"/>
    <property type="evidence" value="ECO:0007669"/>
    <property type="project" value="UniProtKB-KW"/>
</dbReference>
<keyword evidence="1" id="KW-0694">RNA-binding</keyword>
<dbReference type="AlphaFoldDB" id="A0AAU9JXA4"/>
<evidence type="ECO:0000259" key="2">
    <source>
        <dbReference type="Pfam" id="PF01918"/>
    </source>
</evidence>
<sequence length="108" mass="12069">MESEDNTIKVSAKSNPGSYIFEGKEKLKSKGSVAFHAIGGSIVNAVRASERLIDLGYATLTKFETSCIDEKDFNGQPRKVYKVVLQLARTPDFDSIYDEFEKKRATKN</sequence>
<evidence type="ECO:0000313" key="4">
    <source>
        <dbReference type="Proteomes" id="UP001162131"/>
    </source>
</evidence>
<keyword evidence="4" id="KW-1185">Reference proteome</keyword>
<accession>A0AAU9JXA4</accession>
<name>A0AAU9JXA4_9CILI</name>
<reference evidence="3" key="1">
    <citation type="submission" date="2021-09" db="EMBL/GenBank/DDBJ databases">
        <authorList>
            <consortium name="AG Swart"/>
            <person name="Singh M."/>
            <person name="Singh A."/>
            <person name="Seah K."/>
            <person name="Emmerich C."/>
        </authorList>
    </citation>
    <scope>NUCLEOTIDE SEQUENCE</scope>
    <source>
        <strain evidence="3">ATCC30299</strain>
    </source>
</reference>
<protein>
    <recommendedName>
        <fullName evidence="2">DNA/RNA-binding protein Alba-like domain-containing protein</fullName>
    </recommendedName>
</protein>
<dbReference type="InterPro" id="IPR002775">
    <property type="entry name" value="DNA/RNA-bd_Alba-like"/>
</dbReference>
<dbReference type="SUPFAM" id="SSF82704">
    <property type="entry name" value="AlbA-like"/>
    <property type="match status" value="1"/>
</dbReference>
<dbReference type="Gene3D" id="3.30.110.20">
    <property type="entry name" value="Alba-like domain"/>
    <property type="match status" value="1"/>
</dbReference>
<proteinExistence type="predicted"/>
<dbReference type="Pfam" id="PF01918">
    <property type="entry name" value="Alba"/>
    <property type="match status" value="1"/>
</dbReference>
<evidence type="ECO:0000313" key="3">
    <source>
        <dbReference type="EMBL" id="CAG9330161.1"/>
    </source>
</evidence>